<protein>
    <recommendedName>
        <fullName evidence="4">BTB domain-containing protein</fullName>
    </recommendedName>
</protein>
<reference evidence="2" key="1">
    <citation type="submission" date="2021-01" db="EMBL/GenBank/DDBJ databases">
        <authorList>
            <person name="Kaushik A."/>
        </authorList>
    </citation>
    <scope>NUCLEOTIDE SEQUENCE</scope>
    <source>
        <strain evidence="2">AG4-RS23</strain>
    </source>
</reference>
<dbReference type="AlphaFoldDB" id="A0A8H3D5B6"/>
<feature type="region of interest" description="Disordered" evidence="1">
    <location>
        <begin position="1"/>
        <end position="20"/>
    </location>
</feature>
<gene>
    <name evidence="2" type="ORF">RDB_LOCUS138542</name>
</gene>
<organism evidence="2 3">
    <name type="scientific">Rhizoctonia solani</name>
    <dbReference type="NCBI Taxonomy" id="456999"/>
    <lineage>
        <taxon>Eukaryota</taxon>
        <taxon>Fungi</taxon>
        <taxon>Dikarya</taxon>
        <taxon>Basidiomycota</taxon>
        <taxon>Agaricomycotina</taxon>
        <taxon>Agaricomycetes</taxon>
        <taxon>Cantharellales</taxon>
        <taxon>Ceratobasidiaceae</taxon>
        <taxon>Rhizoctonia</taxon>
    </lineage>
</organism>
<evidence type="ECO:0000256" key="1">
    <source>
        <dbReference type="SAM" id="MobiDB-lite"/>
    </source>
</evidence>
<accession>A0A8H3D5B6</accession>
<evidence type="ECO:0000313" key="3">
    <source>
        <dbReference type="Proteomes" id="UP000663861"/>
    </source>
</evidence>
<comment type="caution">
    <text evidence="2">The sequence shown here is derived from an EMBL/GenBank/DDBJ whole genome shotgun (WGS) entry which is preliminary data.</text>
</comment>
<dbReference type="Proteomes" id="UP000663861">
    <property type="component" value="Unassembled WGS sequence"/>
</dbReference>
<dbReference type="OrthoDB" id="10603316at2759"/>
<dbReference type="EMBL" id="CAJMWY010003930">
    <property type="protein sequence ID" value="CAE6511395.1"/>
    <property type="molecule type" value="Genomic_DNA"/>
</dbReference>
<evidence type="ECO:0008006" key="4">
    <source>
        <dbReference type="Google" id="ProtNLM"/>
    </source>
</evidence>
<evidence type="ECO:0000313" key="2">
    <source>
        <dbReference type="EMBL" id="CAE6511395.1"/>
    </source>
</evidence>
<sequence>MPRQSTSTGAVGNTMSGETQIDLTNLTGPSRTVTAFVYNSAYSPSNESDMVIRCTDNVRFSLRFTVLRVFFPWLIGNNPPNSASPIEFPYSSGVLNLIFRFTGNQTFQPDQETAGTWNFVNDCFQAASRYGLYSLFTCLRFELASSTSAFYLGRNPIAAYALCNAYQFEVEKQQAFENCISQLDFCNKSAIDTVIRECTDIKIALELISRLTRRSAVITQLFSDLHVYPMDTRSNYWKLGPFGRGAPQYGDLTCLNCQDSTIFGAPSWLSFWAYRAKNELLKTPGEECGHIFKVDYLGRRVTYLQVFGGEQEDSELEATRLNEEVTACQECLRLILLEKSSIWEEWASRVQGYLRFELGDDL</sequence>
<name>A0A8H3D5B6_9AGAM</name>
<proteinExistence type="predicted"/>